<dbReference type="Proteomes" id="UP001148786">
    <property type="component" value="Unassembled WGS sequence"/>
</dbReference>
<evidence type="ECO:0000256" key="9">
    <source>
        <dbReference type="ARBA" id="ARBA00038162"/>
    </source>
</evidence>
<comment type="subcellular location">
    <subcellularLocation>
        <location evidence="2">Cytoplasm</location>
    </subcellularLocation>
</comment>
<feature type="region of interest" description="Disordered" evidence="14">
    <location>
        <begin position="391"/>
        <end position="494"/>
    </location>
</feature>
<sequence>MAGTVAFVTLVSSDNYLPGALAQVAALNDLHPRPSQAPEVDFQTVCLVTPESLDVATIRRLRKAFDLVVGVEILEQDDSQGLKLLGRPDLTTVLTKLHIFRLTQFKKIVFLDADVLPVRPISHLFNIPHEFAAAPDVGWPDIFNSGVLVLNPGEDKFAELYQLIKSKPSWDGGDQGILNEWRGDNWHRLSFTYNTTPTAAYTYAPAYERFGSQISAIHFIGSNKPWNSLPYRAPFAGRQPDPPESAQRAYDYQSLVDRWYDVYDRHYRAEISPSQASFEVKPYPAVWDHHPAESSQAPPSANTFDLENLKRLALQGLNASATQSQPGEGLYTSMPLEGRIDLMRPRKPVVKQDTFEKSEDDKHQASRPFDGFIHIPDDSDRFMGGTYDENLSTPIGRPGVLSGDDPPRWHTLPTPGPNEVPSSPRLRLVSLPPTPTPVPHLSKTTPDFYASESESDSLLLARTGSGHHHDHHHPEYAHPQHPSHPHQQPEHQYQHRYHPQVYEYREDKRQGQEQPHKSHSLHHSRQHSPEQHHDHGHQYSYQQQQPPPPRPISPPMVAWNPAIEPPPNVAPTPNAFPSDTYFANVWDQTPSRQHDQAHTGLGPSPSRSDSFFQPLPPAVIPETLLKQGHYRNVTGDSLEAAPSPDRSKVKSVFPWEQKPRVLPGRVFPDSDAPPPSLFLSPGSQSQTSTTTPSTPETRGPSLPARATPLSPLYGLPTTLNYSNAWDNVPSIQKYASRLAKPLLPPPALAPAFEDDSYRRSRRRSRDERAEVSSRDGDDEDNADDEDEDDHVAAGTKWDDDSDRESAKRRSRSGSVVKASLKPKKKEYRSRGVQTMTIEMRSQAVQVDPPKPERHFKRPSVSGKRQWAPTTAPTLLAPAMTRDVSIGGHDLPATNITPLFMERKKSPSVSPTARSPVLSPSMAPHEFVASPVAVTRPATYASPQPPKPTVPTATPSTAAVRAFPPVPQQEPAGAAAPRSRSSSTKSSPAMARQASLDSSIVSPASSKGPVSPMDGYLVMSPQGSMRKGGRVWDPARGVDLFKRGSEEVLARFLKMGSFEQEAR</sequence>
<dbReference type="FunFam" id="3.90.550.10:FF:000092">
    <property type="entry name" value="Glycogenin 2"/>
    <property type="match status" value="1"/>
</dbReference>
<evidence type="ECO:0000256" key="12">
    <source>
        <dbReference type="ARBA" id="ARBA00052293"/>
    </source>
</evidence>
<feature type="region of interest" description="Disordered" evidence="14">
    <location>
        <begin position="959"/>
        <end position="1030"/>
    </location>
</feature>
<feature type="compositionally biased region" description="Pro residues" evidence="14">
    <location>
        <begin position="545"/>
        <end position="554"/>
    </location>
</feature>
<comment type="catalytic activity">
    <reaction evidence="12">
        <text>L-tyrosyl-[glycogenin] + UDP-alpha-D-glucose = alpha-D-glucosyl-L-tyrosyl-[glycogenin] + UDP + H(+)</text>
        <dbReference type="Rhea" id="RHEA:23360"/>
        <dbReference type="Rhea" id="RHEA-COMP:14604"/>
        <dbReference type="Rhea" id="RHEA-COMP:14605"/>
        <dbReference type="ChEBI" id="CHEBI:15378"/>
        <dbReference type="ChEBI" id="CHEBI:46858"/>
        <dbReference type="ChEBI" id="CHEBI:58223"/>
        <dbReference type="ChEBI" id="CHEBI:58885"/>
        <dbReference type="ChEBI" id="CHEBI:140573"/>
        <dbReference type="EC" id="2.4.1.186"/>
    </reaction>
</comment>
<dbReference type="AlphaFoldDB" id="A0A9W8JQE1"/>
<dbReference type="CDD" id="cd02537">
    <property type="entry name" value="GT8_Glycogenin"/>
    <property type="match status" value="1"/>
</dbReference>
<evidence type="ECO:0000256" key="10">
    <source>
        <dbReference type="ARBA" id="ARBA00038934"/>
    </source>
</evidence>
<keyword evidence="8" id="KW-0464">Manganese</keyword>
<evidence type="ECO:0000256" key="11">
    <source>
        <dbReference type="ARBA" id="ARBA00050886"/>
    </source>
</evidence>
<dbReference type="GO" id="GO:0005978">
    <property type="term" value="P:glycogen biosynthetic process"/>
    <property type="evidence" value="ECO:0007669"/>
    <property type="project" value="UniProtKB-KW"/>
</dbReference>
<feature type="compositionally biased region" description="Basic residues" evidence="14">
    <location>
        <begin position="517"/>
        <end position="526"/>
    </location>
</feature>
<dbReference type="InterPro" id="IPR029044">
    <property type="entry name" value="Nucleotide-diphossugar_trans"/>
</dbReference>
<dbReference type="PANTHER" id="PTHR11183">
    <property type="entry name" value="GLYCOGENIN SUBFAMILY MEMBER"/>
    <property type="match status" value="1"/>
</dbReference>
<evidence type="ECO:0000256" key="8">
    <source>
        <dbReference type="ARBA" id="ARBA00023211"/>
    </source>
</evidence>
<reference evidence="15" key="1">
    <citation type="submission" date="2022-07" db="EMBL/GenBank/DDBJ databases">
        <title>Genome Sequence of Agrocybe chaxingu.</title>
        <authorList>
            <person name="Buettner E."/>
        </authorList>
    </citation>
    <scope>NUCLEOTIDE SEQUENCE</scope>
    <source>
        <strain evidence="15">MP-N11</strain>
    </source>
</reference>
<feature type="region of interest" description="Disordered" evidence="14">
    <location>
        <begin position="590"/>
        <end position="611"/>
    </location>
</feature>
<feature type="compositionally biased region" description="Acidic residues" evidence="14">
    <location>
        <begin position="776"/>
        <end position="789"/>
    </location>
</feature>
<keyword evidence="4" id="KW-0808">Transferase</keyword>
<comment type="similarity">
    <text evidence="9">Belongs to the glycosyltransferase 8 family. Glycogenin subfamily.</text>
</comment>
<comment type="cofactor">
    <cofactor evidence="1">
        <name>Mn(2+)</name>
        <dbReference type="ChEBI" id="CHEBI:29035"/>
    </cofactor>
</comment>
<dbReference type="EMBL" id="JANKHO010002413">
    <property type="protein sequence ID" value="KAJ3492631.1"/>
    <property type="molecule type" value="Genomic_DNA"/>
</dbReference>
<keyword evidence="16" id="KW-1185">Reference proteome</keyword>
<dbReference type="GO" id="GO:0046872">
    <property type="term" value="F:metal ion binding"/>
    <property type="evidence" value="ECO:0007669"/>
    <property type="project" value="UniProtKB-KW"/>
</dbReference>
<dbReference type="GO" id="GO:0005737">
    <property type="term" value="C:cytoplasm"/>
    <property type="evidence" value="ECO:0007669"/>
    <property type="project" value="UniProtKB-SubCell"/>
</dbReference>
<feature type="compositionally biased region" description="Polar residues" evidence="14">
    <location>
        <begin position="994"/>
        <end position="1004"/>
    </location>
</feature>
<proteinExistence type="inferred from homology"/>
<keyword evidence="7" id="KW-0325">Glycoprotein</keyword>
<feature type="region of interest" description="Disordered" evidence="14">
    <location>
        <begin position="635"/>
        <end position="654"/>
    </location>
</feature>
<feature type="region of interest" description="Disordered" evidence="14">
    <location>
        <begin position="743"/>
        <end position="873"/>
    </location>
</feature>
<dbReference type="GO" id="GO:0008466">
    <property type="term" value="F:glycogenin glucosyltransferase activity"/>
    <property type="evidence" value="ECO:0007669"/>
    <property type="project" value="UniProtKB-EC"/>
</dbReference>
<keyword evidence="3" id="KW-0963">Cytoplasm</keyword>
<feature type="compositionally biased region" description="Basic and acidic residues" evidence="14">
    <location>
        <begin position="506"/>
        <end position="516"/>
    </location>
</feature>
<evidence type="ECO:0000256" key="1">
    <source>
        <dbReference type="ARBA" id="ARBA00001936"/>
    </source>
</evidence>
<dbReference type="EC" id="2.4.1.186" evidence="10"/>
<feature type="compositionally biased region" description="Basic and acidic residues" evidence="14">
    <location>
        <begin position="353"/>
        <end position="364"/>
    </location>
</feature>
<evidence type="ECO:0000256" key="14">
    <source>
        <dbReference type="SAM" id="MobiDB-lite"/>
    </source>
</evidence>
<feature type="region of interest" description="Disordered" evidence="14">
    <location>
        <begin position="901"/>
        <end position="920"/>
    </location>
</feature>
<feature type="compositionally biased region" description="Basic and acidic residues" evidence="14">
    <location>
        <begin position="764"/>
        <end position="775"/>
    </location>
</feature>
<evidence type="ECO:0000313" key="15">
    <source>
        <dbReference type="EMBL" id="KAJ3492631.1"/>
    </source>
</evidence>
<feature type="region of interest" description="Disordered" evidence="14">
    <location>
        <begin position="661"/>
        <end position="709"/>
    </location>
</feature>
<dbReference type="SUPFAM" id="SSF53448">
    <property type="entry name" value="Nucleotide-diphospho-sugar transferases"/>
    <property type="match status" value="1"/>
</dbReference>
<dbReference type="OrthoDB" id="2014201at2759"/>
<keyword evidence="5" id="KW-0479">Metal-binding</keyword>
<evidence type="ECO:0000256" key="5">
    <source>
        <dbReference type="ARBA" id="ARBA00022723"/>
    </source>
</evidence>
<keyword evidence="6" id="KW-0320">Glycogen biosynthesis</keyword>
<feature type="compositionally biased region" description="Low complexity" evidence="14">
    <location>
        <begin position="420"/>
        <end position="431"/>
    </location>
</feature>
<protein>
    <recommendedName>
        <fullName evidence="10">glycogenin glucosyltransferase</fullName>
        <ecNumber evidence="10">2.4.1.186</ecNumber>
    </recommendedName>
</protein>
<comment type="catalytic activity">
    <reaction evidence="11">
        <text>[1,4-alpha-D-glucosyl](n)-L-tyrosyl-[glycogenin] + UDP-alpha-D-glucose = [1,4-alpha-D-glucosyl](n+1)-L-tyrosyl-[glycogenin] + UDP + H(+)</text>
        <dbReference type="Rhea" id="RHEA:56560"/>
        <dbReference type="Rhea" id="RHEA-COMP:14606"/>
        <dbReference type="Rhea" id="RHEA-COMP:14607"/>
        <dbReference type="ChEBI" id="CHEBI:15378"/>
        <dbReference type="ChEBI" id="CHEBI:58223"/>
        <dbReference type="ChEBI" id="CHEBI:58885"/>
        <dbReference type="ChEBI" id="CHEBI:140574"/>
        <dbReference type="EC" id="2.4.1.186"/>
    </reaction>
</comment>
<evidence type="ECO:0000256" key="2">
    <source>
        <dbReference type="ARBA" id="ARBA00004496"/>
    </source>
</evidence>
<feature type="compositionally biased region" description="Low complexity" evidence="14">
    <location>
        <begin position="680"/>
        <end position="701"/>
    </location>
</feature>
<name>A0A9W8JQE1_9AGAR</name>
<dbReference type="Gene3D" id="3.90.550.10">
    <property type="entry name" value="Spore Coat Polysaccharide Biosynthesis Protein SpsA, Chain A"/>
    <property type="match status" value="1"/>
</dbReference>
<evidence type="ECO:0000256" key="6">
    <source>
        <dbReference type="ARBA" id="ARBA00023056"/>
    </source>
</evidence>
<dbReference type="InterPro" id="IPR050587">
    <property type="entry name" value="GNT1/Glycosyltrans_8"/>
</dbReference>
<accession>A0A9W8JQE1</accession>
<comment type="caution">
    <text evidence="15">The sequence shown here is derived from an EMBL/GenBank/DDBJ whole genome shotgun (WGS) entry which is preliminary data.</text>
</comment>
<dbReference type="Pfam" id="PF01501">
    <property type="entry name" value="Glyco_transf_8"/>
    <property type="match status" value="1"/>
</dbReference>
<feature type="compositionally biased region" description="Basic and acidic residues" evidence="14">
    <location>
        <begin position="527"/>
        <end position="537"/>
    </location>
</feature>
<feature type="compositionally biased region" description="Low complexity" evidence="14">
    <location>
        <begin position="970"/>
        <end position="991"/>
    </location>
</feature>
<evidence type="ECO:0000256" key="13">
    <source>
        <dbReference type="ARBA" id="ARBA00057883"/>
    </source>
</evidence>
<evidence type="ECO:0000256" key="3">
    <source>
        <dbReference type="ARBA" id="ARBA00022490"/>
    </source>
</evidence>
<feature type="region of interest" description="Disordered" evidence="14">
    <location>
        <begin position="351"/>
        <end position="375"/>
    </location>
</feature>
<feature type="region of interest" description="Disordered" evidence="14">
    <location>
        <begin position="506"/>
        <end position="576"/>
    </location>
</feature>
<evidence type="ECO:0000256" key="7">
    <source>
        <dbReference type="ARBA" id="ARBA00023180"/>
    </source>
</evidence>
<gene>
    <name evidence="15" type="ORF">NLJ89_g11189</name>
</gene>
<evidence type="ECO:0000256" key="4">
    <source>
        <dbReference type="ARBA" id="ARBA00022679"/>
    </source>
</evidence>
<evidence type="ECO:0000313" key="16">
    <source>
        <dbReference type="Proteomes" id="UP001148786"/>
    </source>
</evidence>
<dbReference type="InterPro" id="IPR002495">
    <property type="entry name" value="Glyco_trans_8"/>
</dbReference>
<comment type="function">
    <text evidence="13">Self-glucosylating initiator of glycogen synthesis. It catalyzes the formation of a short alpha (1,4)-glucosyl chain covalently attached via a glucose 1-O-tyrosyl linkage to internal tyrosine residues and these chains act as primers for the elongation reaction catalyzed by glycogen synthase.</text>
</comment>
<organism evidence="15 16">
    <name type="scientific">Agrocybe chaxingu</name>
    <dbReference type="NCBI Taxonomy" id="84603"/>
    <lineage>
        <taxon>Eukaryota</taxon>
        <taxon>Fungi</taxon>
        <taxon>Dikarya</taxon>
        <taxon>Basidiomycota</taxon>
        <taxon>Agaricomycotina</taxon>
        <taxon>Agaricomycetes</taxon>
        <taxon>Agaricomycetidae</taxon>
        <taxon>Agaricales</taxon>
        <taxon>Agaricineae</taxon>
        <taxon>Strophariaceae</taxon>
        <taxon>Agrocybe</taxon>
    </lineage>
</organism>